<keyword evidence="5 7" id="KW-1133">Transmembrane helix</keyword>
<evidence type="ECO:0000256" key="7">
    <source>
        <dbReference type="SAM" id="Phobius"/>
    </source>
</evidence>
<evidence type="ECO:0000256" key="3">
    <source>
        <dbReference type="ARBA" id="ARBA00022679"/>
    </source>
</evidence>
<feature type="transmembrane region" description="Helical" evidence="7">
    <location>
        <begin position="14"/>
        <end position="36"/>
    </location>
</feature>
<keyword evidence="9" id="KW-1185">Reference proteome</keyword>
<comment type="caution">
    <text evidence="8">The sequence shown here is derived from an EMBL/GenBank/DDBJ whole genome shotgun (WGS) entry which is preliminary data.</text>
</comment>
<name>A0ABY0TEX5_9PROT</name>
<reference evidence="8 9" key="1">
    <citation type="submission" date="2016-10" db="EMBL/GenBank/DDBJ databases">
        <authorList>
            <person name="Varghese N."/>
            <person name="Submissions S."/>
        </authorList>
    </citation>
    <scope>NUCLEOTIDE SEQUENCE [LARGE SCALE GENOMIC DNA]</scope>
    <source>
        <strain evidence="8 9">Nl1</strain>
    </source>
</reference>
<proteinExistence type="predicted"/>
<keyword evidence="4 7" id="KW-0812">Transmembrane</keyword>
<dbReference type="Proteomes" id="UP000183471">
    <property type="component" value="Unassembled WGS sequence"/>
</dbReference>
<protein>
    <submittedName>
        <fullName evidence="8">UDP-N-acetylmuramyl pentapeptide phosphotransferase/UDP-N-acetylglucosamine-1-phosphate transferase</fullName>
    </submittedName>
</protein>
<dbReference type="RefSeq" id="WP_074631304.1">
    <property type="nucleotide sequence ID" value="NZ_FNKY01000001.1"/>
</dbReference>
<dbReference type="Pfam" id="PF00953">
    <property type="entry name" value="Glycos_transf_4"/>
    <property type="match status" value="1"/>
</dbReference>
<keyword evidence="2" id="KW-1003">Cell membrane</keyword>
<evidence type="ECO:0000256" key="2">
    <source>
        <dbReference type="ARBA" id="ARBA00022475"/>
    </source>
</evidence>
<sequence length="329" mass="35573">MIDGLSFSLVTPPLIAFTVTLILIGWLIKSSVLNVLDHPNPRSLHTRAVRRTGGLGMMLGVAASWGSIPATLPISVSLGIALLVLVSFADDIFGLPVLGRLLMHGAVAVWFSVALLLEAHGWMIVTIITILVIWMINLYNFMDGSDGLAGGMTLIGFTCYGLTAWLAGDESFAVINFCVAATAAAFLIFNFYPARIFMGDAGAIPLGFLAASLGVIGWVNNSWPLWLPVLVFSPFIADASVTLVRRCLSGERFWQAHRAHYYQRMVRSGLGHRNTALLGYILMLGSGVSAMWAMHQDITVQLGVGVIWGGIYLSMMIVSERYLEPSPGD</sequence>
<feature type="transmembrane region" description="Helical" evidence="7">
    <location>
        <begin position="148"/>
        <end position="167"/>
    </location>
</feature>
<comment type="subcellular location">
    <subcellularLocation>
        <location evidence="1">Cell membrane</location>
        <topology evidence="1">Multi-pass membrane protein</topology>
    </subcellularLocation>
</comment>
<gene>
    <name evidence="8" type="ORF">SAMN05216402_1112</name>
</gene>
<organism evidence="8 9">
    <name type="scientific">Nitrosospira multiformis</name>
    <dbReference type="NCBI Taxonomy" id="1231"/>
    <lineage>
        <taxon>Bacteria</taxon>
        <taxon>Pseudomonadati</taxon>
        <taxon>Pseudomonadota</taxon>
        <taxon>Betaproteobacteria</taxon>
        <taxon>Nitrosomonadales</taxon>
        <taxon>Nitrosomonadaceae</taxon>
        <taxon>Nitrosospira</taxon>
    </lineage>
</organism>
<feature type="transmembrane region" description="Helical" evidence="7">
    <location>
        <begin position="274"/>
        <end position="292"/>
    </location>
</feature>
<dbReference type="PANTHER" id="PTHR22926">
    <property type="entry name" value="PHOSPHO-N-ACETYLMURAMOYL-PENTAPEPTIDE-TRANSFERASE"/>
    <property type="match status" value="1"/>
</dbReference>
<evidence type="ECO:0000313" key="8">
    <source>
        <dbReference type="EMBL" id="SDQ50506.1"/>
    </source>
</evidence>
<accession>A0ABY0TEX5</accession>
<evidence type="ECO:0000256" key="4">
    <source>
        <dbReference type="ARBA" id="ARBA00022692"/>
    </source>
</evidence>
<feature type="transmembrane region" description="Helical" evidence="7">
    <location>
        <begin position="298"/>
        <end position="318"/>
    </location>
</feature>
<feature type="transmembrane region" description="Helical" evidence="7">
    <location>
        <begin position="201"/>
        <end position="219"/>
    </location>
</feature>
<keyword evidence="3" id="KW-0808">Transferase</keyword>
<evidence type="ECO:0000313" key="9">
    <source>
        <dbReference type="Proteomes" id="UP000183471"/>
    </source>
</evidence>
<feature type="transmembrane region" description="Helical" evidence="7">
    <location>
        <begin position="72"/>
        <end position="89"/>
    </location>
</feature>
<feature type="transmembrane region" description="Helical" evidence="7">
    <location>
        <begin position="101"/>
        <end position="117"/>
    </location>
</feature>
<evidence type="ECO:0000256" key="5">
    <source>
        <dbReference type="ARBA" id="ARBA00022989"/>
    </source>
</evidence>
<dbReference type="EMBL" id="FNKY01000001">
    <property type="protein sequence ID" value="SDQ50506.1"/>
    <property type="molecule type" value="Genomic_DNA"/>
</dbReference>
<evidence type="ECO:0000256" key="6">
    <source>
        <dbReference type="ARBA" id="ARBA00023136"/>
    </source>
</evidence>
<evidence type="ECO:0000256" key="1">
    <source>
        <dbReference type="ARBA" id="ARBA00004651"/>
    </source>
</evidence>
<feature type="transmembrane region" description="Helical" evidence="7">
    <location>
        <begin position="123"/>
        <end position="141"/>
    </location>
</feature>
<dbReference type="InterPro" id="IPR000715">
    <property type="entry name" value="Glycosyl_transferase_4"/>
</dbReference>
<feature type="transmembrane region" description="Helical" evidence="7">
    <location>
        <begin position="173"/>
        <end position="192"/>
    </location>
</feature>
<keyword evidence="6 7" id="KW-0472">Membrane</keyword>
<feature type="transmembrane region" description="Helical" evidence="7">
    <location>
        <begin position="225"/>
        <end position="244"/>
    </location>
</feature>
<dbReference type="PANTHER" id="PTHR22926:SF3">
    <property type="entry name" value="UNDECAPRENYL-PHOSPHATE ALPHA-N-ACETYLGLUCOSAMINYL 1-PHOSPHATE TRANSFERASE"/>
    <property type="match status" value="1"/>
</dbReference>
<dbReference type="CDD" id="cd06854">
    <property type="entry name" value="GT_WbpL_WbcO_like"/>
    <property type="match status" value="1"/>
</dbReference>